<protein>
    <submittedName>
        <fullName evidence="1">Uncharacterized protein</fullName>
    </submittedName>
</protein>
<dbReference type="EMBL" id="AFBI03000024">
    <property type="protein sequence ID" value="EJW04063.1"/>
    <property type="molecule type" value="Genomic_DNA"/>
</dbReference>
<evidence type="ECO:0000313" key="1">
    <source>
        <dbReference type="EMBL" id="EJW04063.1"/>
    </source>
</evidence>
<dbReference type="HOGENOM" id="CLU_1695434_0_0_1"/>
<proteinExistence type="predicted"/>
<dbReference type="InParanoid" id="J8ZWN7"/>
<reference evidence="2" key="2">
    <citation type="submission" date="2015-07" db="EMBL/GenBank/DDBJ databases">
        <title>Contrasting host-pathogen interactions and genome evolution in two generalist and specialist microsporidian pathogens of mosquitoes.</title>
        <authorList>
            <consortium name="The Broad Institute Genomics Platform"/>
            <consortium name="The Broad Institute Genome Sequencing Center for Infectious Disease"/>
            <person name="Cuomo C.A."/>
            <person name="Sanscrainte N.D."/>
            <person name="Goldberg J.M."/>
            <person name="Heiman D."/>
            <person name="Young S."/>
            <person name="Zeng Q."/>
            <person name="Becnel J.J."/>
            <person name="Birren B.W."/>
        </authorList>
    </citation>
    <scope>NUCLEOTIDE SEQUENCE [LARGE SCALE GENOMIC DNA]</scope>
    <source>
        <strain evidence="2">USNM 41457</strain>
    </source>
</reference>
<evidence type="ECO:0000313" key="2">
    <source>
        <dbReference type="Proteomes" id="UP000003163"/>
    </source>
</evidence>
<name>J8ZWN7_EDHAE</name>
<keyword evidence="2" id="KW-1185">Reference proteome</keyword>
<accession>J8ZWN7</accession>
<gene>
    <name evidence="1" type="ORF">EDEG_01639</name>
</gene>
<organism evidence="1 2">
    <name type="scientific">Edhazardia aedis (strain USNM 41457)</name>
    <name type="common">Microsporidian parasite</name>
    <dbReference type="NCBI Taxonomy" id="1003232"/>
    <lineage>
        <taxon>Eukaryota</taxon>
        <taxon>Fungi</taxon>
        <taxon>Fungi incertae sedis</taxon>
        <taxon>Microsporidia</taxon>
        <taxon>Edhazardia</taxon>
    </lineage>
</organism>
<comment type="caution">
    <text evidence="1">The sequence shown here is derived from an EMBL/GenBank/DDBJ whole genome shotgun (WGS) entry which is preliminary data.</text>
</comment>
<dbReference type="VEuPathDB" id="MicrosporidiaDB:EDEG_01639"/>
<sequence length="155" mass="18566">MVLLRRLFYGSQKTNTCIFRHVDITKSGINLNKSFFEKIDIIKPSYKNIEKFIKHIRKNLKNFMGEKHVVSKRFYIIIDNKKAKMLKITEYYEIYLRINEYDLDYEIKTIDLTSDIKQKQGYKNEKTNIDMENNPINLKKIFFAFLNSIAENAGY</sequence>
<dbReference type="Proteomes" id="UP000003163">
    <property type="component" value="Unassembled WGS sequence"/>
</dbReference>
<dbReference type="AlphaFoldDB" id="J8ZWN7"/>
<reference evidence="1 2" key="1">
    <citation type="submission" date="2011-08" db="EMBL/GenBank/DDBJ databases">
        <authorList>
            <person name="Liu Z.J."/>
            <person name="Shi F.L."/>
            <person name="Lu J.Q."/>
            <person name="Li M."/>
            <person name="Wang Z.L."/>
        </authorList>
    </citation>
    <scope>NUCLEOTIDE SEQUENCE [LARGE SCALE GENOMIC DNA]</scope>
    <source>
        <strain evidence="1 2">USNM 41457</strain>
    </source>
</reference>